<organism evidence="2 3">
    <name type="scientific">Fluviicoccus keumensis</name>
    <dbReference type="NCBI Taxonomy" id="1435465"/>
    <lineage>
        <taxon>Bacteria</taxon>
        <taxon>Pseudomonadati</taxon>
        <taxon>Pseudomonadota</taxon>
        <taxon>Gammaproteobacteria</taxon>
        <taxon>Moraxellales</taxon>
        <taxon>Moraxellaceae</taxon>
        <taxon>Fluviicoccus</taxon>
    </lineage>
</organism>
<dbReference type="InterPro" id="IPR036298">
    <property type="entry name" value="Chalcone_isomerase_sf"/>
</dbReference>
<dbReference type="Gene3D" id="3.50.70.10">
    <property type="match status" value="1"/>
</dbReference>
<name>A0A4Q7YMZ2_9GAMM</name>
<dbReference type="EMBL" id="SHKX01000014">
    <property type="protein sequence ID" value="RZU38181.1"/>
    <property type="molecule type" value="Genomic_DNA"/>
</dbReference>
<comment type="caution">
    <text evidence="2">The sequence shown here is derived from an EMBL/GenBank/DDBJ whole genome shotgun (WGS) entry which is preliminary data.</text>
</comment>
<protein>
    <submittedName>
        <fullName evidence="2">Chalcone isomerase-like protein</fullName>
    </submittedName>
</protein>
<sequence length="174" mass="18493">MSTPQTTEIAGVRFNRTLEMDGQSLTLNGAGLRSLLMVKVYVAALYLPQPSRDAANILKAGGPLAIELVMKRSVGVDTILDNFHGTLRDNVPATEWTALAPAIAGLDAAIHEVKQTREGDRLRLEFTAGGDTRIVFNGNLLKTVTGGGLAAAMPQIWLGRKPAQESVKKGMLGG</sequence>
<evidence type="ECO:0000313" key="3">
    <source>
        <dbReference type="Proteomes" id="UP000292423"/>
    </source>
</evidence>
<dbReference type="InterPro" id="IPR016088">
    <property type="entry name" value="Chalcone_isomerase_3-sand"/>
</dbReference>
<dbReference type="Pfam" id="PF16036">
    <property type="entry name" value="Chalcone_3"/>
    <property type="match status" value="1"/>
</dbReference>
<dbReference type="GO" id="GO:0016872">
    <property type="term" value="F:intramolecular lyase activity"/>
    <property type="evidence" value="ECO:0007669"/>
    <property type="project" value="InterPro"/>
</dbReference>
<dbReference type="OrthoDB" id="270742at2"/>
<gene>
    <name evidence="2" type="ORF">EV700_2759</name>
</gene>
<dbReference type="Proteomes" id="UP000292423">
    <property type="component" value="Unassembled WGS sequence"/>
</dbReference>
<dbReference type="InterPro" id="IPR016087">
    <property type="entry name" value="Chalcone_isomerase"/>
</dbReference>
<evidence type="ECO:0000259" key="1">
    <source>
        <dbReference type="Pfam" id="PF16036"/>
    </source>
</evidence>
<feature type="domain" description="Chalcone isomerase" evidence="1">
    <location>
        <begin position="7"/>
        <end position="173"/>
    </location>
</feature>
<proteinExistence type="predicted"/>
<keyword evidence="3" id="KW-1185">Reference proteome</keyword>
<accession>A0A4Q7YMZ2</accession>
<dbReference type="AlphaFoldDB" id="A0A4Q7YMZ2"/>
<evidence type="ECO:0000313" key="2">
    <source>
        <dbReference type="EMBL" id="RZU38181.1"/>
    </source>
</evidence>
<reference evidence="2 3" key="1">
    <citation type="submission" date="2019-02" db="EMBL/GenBank/DDBJ databases">
        <title>Genomic Encyclopedia of Type Strains, Phase IV (KMG-IV): sequencing the most valuable type-strain genomes for metagenomic binning, comparative biology and taxonomic classification.</title>
        <authorList>
            <person name="Goeker M."/>
        </authorList>
    </citation>
    <scope>NUCLEOTIDE SEQUENCE [LARGE SCALE GENOMIC DNA]</scope>
    <source>
        <strain evidence="2 3">DSM 105135</strain>
    </source>
</reference>
<keyword evidence="2" id="KW-0413">Isomerase</keyword>
<dbReference type="SUPFAM" id="SSF54626">
    <property type="entry name" value="Chalcone isomerase"/>
    <property type="match status" value="1"/>
</dbReference>
<dbReference type="RefSeq" id="WP_130414796.1">
    <property type="nucleotide sequence ID" value="NZ_SHKX01000014.1"/>
</dbReference>